<sequence length="507" mass="56161">MENRIESSSEKKVYSHTYDSLVRELASTMEVDNTKLFPKTEGEFNHEDIASWIGTVEFKGGKAPDIQASLSSDRGRNILKFEVAEQKTVEGGDVPATKEELIYSMALTEAKMKVVSDIAEDTYPAVAFQIKDYRKEMEGVREEILGNNREKVSLNEVVHGVLSRKNVAAAVIVGGMILSACGFSVEIVTPNATATETQPRVTETVELGATETPFQPGVTETMELGATETPTLEVTPTATEVAPTPTEVVVRTEFARGEVMTPEEIKVNVDWYYNLTDEELNQLTEGNLWSFSEYKGDGRPRDINGNILSETQDLGYLNVYDEKIENLGLTDRIEHYNALFLGLTKVRGENGVEYFVGAFGMKDAKGERMVVYGAPDVVGYSSMSGAVFHSGLYDGVRFFGKRSAEPVNENEYVQKLLNTQLKGIVLLEMGQFIEMGTFRPSGQIALLEKLKGGEVLFEMLKSQYSGGVESPKAYFEEILTAEGTLPLEYTEESIAKLMRIYMIGINE</sequence>
<name>A0A0G0Z2N2_9BACT</name>
<accession>A0A0G0Z2N2</accession>
<gene>
    <name evidence="1" type="ORF">UV06_C0003G0045</name>
</gene>
<protein>
    <submittedName>
        <fullName evidence="1">Uncharacterized protein</fullName>
    </submittedName>
</protein>
<organism evidence="1 2">
    <name type="scientific">Candidatus Collierbacteria bacterium GW2011_GWA2_42_17</name>
    <dbReference type="NCBI Taxonomy" id="1618378"/>
    <lineage>
        <taxon>Bacteria</taxon>
        <taxon>Candidatus Collieribacteriota</taxon>
    </lineage>
</organism>
<dbReference type="AlphaFoldDB" id="A0A0G0Z2N2"/>
<dbReference type="EMBL" id="LCDA01000003">
    <property type="protein sequence ID" value="KKS43044.1"/>
    <property type="molecule type" value="Genomic_DNA"/>
</dbReference>
<evidence type="ECO:0000313" key="2">
    <source>
        <dbReference type="Proteomes" id="UP000033854"/>
    </source>
</evidence>
<proteinExistence type="predicted"/>
<dbReference type="Proteomes" id="UP000033854">
    <property type="component" value="Unassembled WGS sequence"/>
</dbReference>
<evidence type="ECO:0000313" key="1">
    <source>
        <dbReference type="EMBL" id="KKS43044.1"/>
    </source>
</evidence>
<reference evidence="1 2" key="1">
    <citation type="journal article" date="2015" name="Nature">
        <title>rRNA introns, odd ribosomes, and small enigmatic genomes across a large radiation of phyla.</title>
        <authorList>
            <person name="Brown C.T."/>
            <person name="Hug L.A."/>
            <person name="Thomas B.C."/>
            <person name="Sharon I."/>
            <person name="Castelle C.J."/>
            <person name="Singh A."/>
            <person name="Wilkins M.J."/>
            <person name="Williams K.H."/>
            <person name="Banfield J.F."/>
        </authorList>
    </citation>
    <scope>NUCLEOTIDE SEQUENCE [LARGE SCALE GENOMIC DNA]</scope>
</reference>
<comment type="caution">
    <text evidence="1">The sequence shown here is derived from an EMBL/GenBank/DDBJ whole genome shotgun (WGS) entry which is preliminary data.</text>
</comment>